<gene>
    <name evidence="3" type="ORF">CP977_14605</name>
</gene>
<name>A0ABX6BD02_9ACTN</name>
<dbReference type="PANTHER" id="PTHR43106:SF1">
    <property type="entry name" value="DEHYDROGENASE-RELATED"/>
    <property type="match status" value="1"/>
</dbReference>
<keyword evidence="4" id="KW-1185">Reference proteome</keyword>
<organism evidence="3 4">
    <name type="scientific">Streptomyces cinereoruber</name>
    <dbReference type="NCBI Taxonomy" id="67260"/>
    <lineage>
        <taxon>Bacteria</taxon>
        <taxon>Bacillati</taxon>
        <taxon>Actinomycetota</taxon>
        <taxon>Actinomycetes</taxon>
        <taxon>Kitasatosporales</taxon>
        <taxon>Streptomycetaceae</taxon>
        <taxon>Streptomyces</taxon>
    </lineage>
</organism>
<proteinExistence type="predicted"/>
<feature type="domain" description="FAD/NAD(P)-binding" evidence="2">
    <location>
        <begin position="98"/>
        <end position="131"/>
    </location>
</feature>
<feature type="compositionally biased region" description="Low complexity" evidence="1">
    <location>
        <begin position="70"/>
        <end position="83"/>
    </location>
</feature>
<feature type="compositionally biased region" description="Basic residues" evidence="1">
    <location>
        <begin position="58"/>
        <end position="67"/>
    </location>
</feature>
<sequence>MLGRPRRPGPAPRHRRQHRLRRLPPRPRRTPRITAGAPGPRATRPSADHPKNSSTNRGRTRPSRRPPVRGPSDTAAPRTPAAARARSVLPVWSIVNTFDLVIVGAGPAGLAAAHRLAGSPYRVALVDGGKPVTARDRYAAEDLTRGHGGAGLFSDGKFSFFPSASELWTLPRAEDLRAAYDWTCELLGSYGLDTPPYPSDPTAYTVGSGEWVLKEYPSDYLSLEARLRLTEDMVAATDATVLTGSEVVKTAYDPVADAFRLVLRGADGQESELVARRLLLASGRFGPLGLDTLTSEHSFRRLEVGFRIQQPADRAFFRDMKQLDPKLRFREEDGGVEWRTFCACRDGEAALTETQGLWTVSGRSDCPPTGRSNVGFNTRIMDEEVARRAMAPALAAMADEASHFTVPMTALVDGEPEAVATFDRVYGPELREIMVRGLSRLADAFPVIRDEETQLIGPTLEGVGWYPRVDGDLRLADAPAWVAGDACGLFRGIVAAMISGHYAADSALRDLAGAR</sequence>
<evidence type="ECO:0000313" key="3">
    <source>
        <dbReference type="EMBL" id="QEV33242.1"/>
    </source>
</evidence>
<evidence type="ECO:0000259" key="2">
    <source>
        <dbReference type="Pfam" id="PF07992"/>
    </source>
</evidence>
<dbReference type="Proteomes" id="UP000326029">
    <property type="component" value="Chromosome"/>
</dbReference>
<dbReference type="InterPro" id="IPR023753">
    <property type="entry name" value="FAD/NAD-binding_dom"/>
</dbReference>
<dbReference type="PANTHER" id="PTHR43106">
    <property type="entry name" value="DEHYDROGENASE-RELATED"/>
    <property type="match status" value="1"/>
</dbReference>
<dbReference type="Pfam" id="PF07992">
    <property type="entry name" value="Pyr_redox_2"/>
    <property type="match status" value="1"/>
</dbReference>
<feature type="region of interest" description="Disordered" evidence="1">
    <location>
        <begin position="1"/>
        <end position="83"/>
    </location>
</feature>
<feature type="compositionally biased region" description="Basic residues" evidence="1">
    <location>
        <begin position="1"/>
        <end position="31"/>
    </location>
</feature>
<dbReference type="InterPro" id="IPR036188">
    <property type="entry name" value="FAD/NAD-bd_sf"/>
</dbReference>
<protein>
    <submittedName>
        <fullName evidence="3">FAD-binding protein</fullName>
    </submittedName>
</protein>
<evidence type="ECO:0000256" key="1">
    <source>
        <dbReference type="SAM" id="MobiDB-lite"/>
    </source>
</evidence>
<dbReference type="EMBL" id="CP023693">
    <property type="protein sequence ID" value="QEV33242.1"/>
    <property type="molecule type" value="Genomic_DNA"/>
</dbReference>
<evidence type="ECO:0000313" key="4">
    <source>
        <dbReference type="Proteomes" id="UP000326029"/>
    </source>
</evidence>
<dbReference type="Gene3D" id="3.50.50.60">
    <property type="entry name" value="FAD/NAD(P)-binding domain"/>
    <property type="match status" value="1"/>
</dbReference>
<dbReference type="SUPFAM" id="SSF51905">
    <property type="entry name" value="FAD/NAD(P)-binding domain"/>
    <property type="match status" value="1"/>
</dbReference>
<reference evidence="3 4" key="1">
    <citation type="submission" date="2017-09" db="EMBL/GenBank/DDBJ databases">
        <authorList>
            <person name="Lee N."/>
            <person name="Cho B.-K."/>
        </authorList>
    </citation>
    <scope>NUCLEOTIDE SEQUENCE [LARGE SCALE GENOMIC DNA]</scope>
    <source>
        <strain evidence="3 4">ATCC 19740</strain>
    </source>
</reference>
<accession>A0ABX6BD02</accession>